<dbReference type="GO" id="GO:0032259">
    <property type="term" value="P:methylation"/>
    <property type="evidence" value="ECO:0007669"/>
    <property type="project" value="UniProtKB-KW"/>
</dbReference>
<evidence type="ECO:0000259" key="4">
    <source>
        <dbReference type="Pfam" id="PF00303"/>
    </source>
</evidence>
<dbReference type="Proteomes" id="UP000007883">
    <property type="component" value="Chromosome"/>
</dbReference>
<dbReference type="SUPFAM" id="SSF55831">
    <property type="entry name" value="Thymidylate synthase/dCMP hydroxymethylase"/>
    <property type="match status" value="1"/>
</dbReference>
<sequence>MYVCADSLDDLLARVYRQLLTRGTSIEPTKGSAREIYGALLKLSAPRLRLSRTESRGLLFSCLGELLWILAGSNALDFIAYYIPEYAKSSDDEQTVFGAYGPRMFGTGPNEQLARVISSLKSKPDSRQAVIQLFDRHDILEYHRDIPCTCTLQFVIRDRRLHMLTSMRSNDAWLGLPHDVFAFTMVQELVARSLGVKLGEYRHFVGSLHLYKRDDKKAIRYLDEGWQPRKPMPPMPQGDPWPSVRTLLEVEEAVRNGDASRTDRFDSMAPYWADLATLLDIHRTFKTNGNQNDIRRLKRHLKHDGYAMYINKRYGMASSIKEQATIFDRSNEASKARHERT</sequence>
<dbReference type="PANTHER" id="PTHR11548">
    <property type="entry name" value="THYMIDYLATE SYNTHASE 1"/>
    <property type="match status" value="1"/>
</dbReference>
<feature type="domain" description="Thymidylate synthase/dCMP hydroxymethylase" evidence="4">
    <location>
        <begin position="59"/>
        <end position="220"/>
    </location>
</feature>
<dbReference type="CDD" id="cd00351">
    <property type="entry name" value="TS_Pyrimidine_HMase"/>
    <property type="match status" value="1"/>
</dbReference>
<keyword evidence="2 5" id="KW-0489">Methyltransferase</keyword>
<accession>I0HTJ9</accession>
<proteinExistence type="predicted"/>
<evidence type="ECO:0000256" key="3">
    <source>
        <dbReference type="ARBA" id="ARBA00022679"/>
    </source>
</evidence>
<dbReference type="InterPro" id="IPR023451">
    <property type="entry name" value="Thymidate_synth/dCMP_Mease_dom"/>
</dbReference>
<evidence type="ECO:0000256" key="1">
    <source>
        <dbReference type="ARBA" id="ARBA00011947"/>
    </source>
</evidence>
<gene>
    <name evidence="5" type="ordered locus">RGE_29970</name>
</gene>
<dbReference type="EMBL" id="AP012320">
    <property type="protein sequence ID" value="BAL96336.1"/>
    <property type="molecule type" value="Genomic_DNA"/>
</dbReference>
<evidence type="ECO:0000313" key="6">
    <source>
        <dbReference type="Proteomes" id="UP000007883"/>
    </source>
</evidence>
<dbReference type="InterPro" id="IPR045097">
    <property type="entry name" value="Thymidate_synth/dCMP_Mease"/>
</dbReference>
<dbReference type="GO" id="GO:0006231">
    <property type="term" value="P:dTMP biosynthetic process"/>
    <property type="evidence" value="ECO:0007669"/>
    <property type="project" value="InterPro"/>
</dbReference>
<evidence type="ECO:0000256" key="2">
    <source>
        <dbReference type="ARBA" id="ARBA00022603"/>
    </source>
</evidence>
<dbReference type="PRINTS" id="PR00108">
    <property type="entry name" value="THYMDSNTHASE"/>
</dbReference>
<dbReference type="STRING" id="983917.RGE_29970"/>
<dbReference type="AlphaFoldDB" id="I0HTJ9"/>
<dbReference type="InterPro" id="IPR000398">
    <property type="entry name" value="Thymidylate_synthase"/>
</dbReference>
<protein>
    <recommendedName>
        <fullName evidence="1">thymidylate synthase</fullName>
        <ecNumber evidence="1">2.1.1.45</ecNumber>
    </recommendedName>
</protein>
<dbReference type="KEGG" id="rge:RGE_29970"/>
<dbReference type="GO" id="GO:0004799">
    <property type="term" value="F:thymidylate synthase activity"/>
    <property type="evidence" value="ECO:0007669"/>
    <property type="project" value="UniProtKB-EC"/>
</dbReference>
<dbReference type="HOGENOM" id="CLU_066856_0_0_4"/>
<dbReference type="Gene3D" id="3.30.572.10">
    <property type="entry name" value="Thymidylate synthase/dCMP hydroxymethylase domain"/>
    <property type="match status" value="1"/>
</dbReference>
<dbReference type="Pfam" id="PF00303">
    <property type="entry name" value="Thymidylat_synt"/>
    <property type="match status" value="1"/>
</dbReference>
<name>I0HTJ9_RUBGI</name>
<dbReference type="PANTHER" id="PTHR11548:SF9">
    <property type="entry name" value="THYMIDYLATE SYNTHASE"/>
    <property type="match status" value="1"/>
</dbReference>
<organism evidence="5 6">
    <name type="scientific">Rubrivivax gelatinosus (strain NBRC 100245 / IL144)</name>
    <dbReference type="NCBI Taxonomy" id="983917"/>
    <lineage>
        <taxon>Bacteria</taxon>
        <taxon>Pseudomonadati</taxon>
        <taxon>Pseudomonadota</taxon>
        <taxon>Betaproteobacteria</taxon>
        <taxon>Burkholderiales</taxon>
        <taxon>Sphaerotilaceae</taxon>
        <taxon>Rubrivivax</taxon>
    </lineage>
</organism>
<keyword evidence="6" id="KW-1185">Reference proteome</keyword>
<reference evidence="5 6" key="1">
    <citation type="journal article" date="2012" name="J. Bacteriol.">
        <title>Complete genome sequence of phototrophic betaproteobacterium Rubrivivax gelatinosus IL144.</title>
        <authorList>
            <person name="Nagashima S."/>
            <person name="Kamimura A."/>
            <person name="Shimizu T."/>
            <person name="Nakamura-isaki S."/>
            <person name="Aono E."/>
            <person name="Sakamoto K."/>
            <person name="Ichikawa N."/>
            <person name="Nakazawa H."/>
            <person name="Sekine M."/>
            <person name="Yamazaki S."/>
            <person name="Fujita N."/>
            <person name="Shimada K."/>
            <person name="Hanada S."/>
            <person name="Nagashima K.V.P."/>
        </authorList>
    </citation>
    <scope>NUCLEOTIDE SEQUENCE [LARGE SCALE GENOMIC DNA]</scope>
    <source>
        <strain evidence="6">NBRC 100245 / IL144</strain>
    </source>
</reference>
<keyword evidence="3 5" id="KW-0808">Transferase</keyword>
<dbReference type="EC" id="2.1.1.45" evidence="1"/>
<dbReference type="InterPro" id="IPR036926">
    <property type="entry name" value="Thymidate_synth/dCMP_Mease_sf"/>
</dbReference>
<dbReference type="PATRIC" id="fig|983917.3.peg.2921"/>
<dbReference type="eggNOG" id="COG0207">
    <property type="taxonomic scope" value="Bacteria"/>
</dbReference>
<dbReference type="GO" id="GO:0005829">
    <property type="term" value="C:cytosol"/>
    <property type="evidence" value="ECO:0007669"/>
    <property type="project" value="TreeGrafter"/>
</dbReference>
<evidence type="ECO:0000313" key="5">
    <source>
        <dbReference type="EMBL" id="BAL96336.1"/>
    </source>
</evidence>